<accession>A0A3S5FFF1</accession>
<sequence length="82" mass="8982">MTIVCHDSGLTRKKEEQIPHIVSLQAVFCLKLFSKPGSAQTVQTRPEVAVGRIPSPFNSSTKASSTGPNEERLLDCNTRLTK</sequence>
<evidence type="ECO:0000313" key="3">
    <source>
        <dbReference type="Proteomes" id="UP000784294"/>
    </source>
</evidence>
<organism evidence="2 3">
    <name type="scientific">Protopolystoma xenopodis</name>
    <dbReference type="NCBI Taxonomy" id="117903"/>
    <lineage>
        <taxon>Eukaryota</taxon>
        <taxon>Metazoa</taxon>
        <taxon>Spiralia</taxon>
        <taxon>Lophotrochozoa</taxon>
        <taxon>Platyhelminthes</taxon>
        <taxon>Monogenea</taxon>
        <taxon>Polyopisthocotylea</taxon>
        <taxon>Polystomatidea</taxon>
        <taxon>Polystomatidae</taxon>
        <taxon>Protopolystoma</taxon>
    </lineage>
</organism>
<gene>
    <name evidence="2" type="ORF">PXEA_LOCUS24812</name>
</gene>
<evidence type="ECO:0000256" key="1">
    <source>
        <dbReference type="SAM" id="MobiDB-lite"/>
    </source>
</evidence>
<name>A0A3S5FFF1_9PLAT</name>
<comment type="caution">
    <text evidence="2">The sequence shown here is derived from an EMBL/GenBank/DDBJ whole genome shotgun (WGS) entry which is preliminary data.</text>
</comment>
<reference evidence="2" key="1">
    <citation type="submission" date="2018-11" db="EMBL/GenBank/DDBJ databases">
        <authorList>
            <consortium name="Pathogen Informatics"/>
        </authorList>
    </citation>
    <scope>NUCLEOTIDE SEQUENCE</scope>
</reference>
<evidence type="ECO:0000313" key="2">
    <source>
        <dbReference type="EMBL" id="VEL31372.1"/>
    </source>
</evidence>
<protein>
    <submittedName>
        <fullName evidence="2">Uncharacterized protein</fullName>
    </submittedName>
</protein>
<feature type="compositionally biased region" description="Polar residues" evidence="1">
    <location>
        <begin position="56"/>
        <end position="68"/>
    </location>
</feature>
<dbReference type="EMBL" id="CAAALY010121608">
    <property type="protein sequence ID" value="VEL31372.1"/>
    <property type="molecule type" value="Genomic_DNA"/>
</dbReference>
<keyword evidence="3" id="KW-1185">Reference proteome</keyword>
<dbReference type="AlphaFoldDB" id="A0A3S5FFF1"/>
<proteinExistence type="predicted"/>
<dbReference type="Proteomes" id="UP000784294">
    <property type="component" value="Unassembled WGS sequence"/>
</dbReference>
<feature type="region of interest" description="Disordered" evidence="1">
    <location>
        <begin position="52"/>
        <end position="82"/>
    </location>
</feature>